<comment type="caution">
    <text evidence="2">The sequence shown here is derived from an EMBL/GenBank/DDBJ whole genome shotgun (WGS) entry which is preliminary data.</text>
</comment>
<accession>A0A0M9VNS5</accession>
<evidence type="ECO:0000313" key="2">
    <source>
        <dbReference type="EMBL" id="KOS13673.1"/>
    </source>
</evidence>
<organism evidence="2 3">
    <name type="scientific">Malassezia pachydermatis</name>
    <dbReference type="NCBI Taxonomy" id="77020"/>
    <lineage>
        <taxon>Eukaryota</taxon>
        <taxon>Fungi</taxon>
        <taxon>Dikarya</taxon>
        <taxon>Basidiomycota</taxon>
        <taxon>Ustilaginomycotina</taxon>
        <taxon>Malasseziomycetes</taxon>
        <taxon>Malasseziales</taxon>
        <taxon>Malasseziaceae</taxon>
        <taxon>Malassezia</taxon>
    </lineage>
</organism>
<dbReference type="STRING" id="77020.A0A0M9VNS5"/>
<name>A0A0M9VNS5_9BASI</name>
<gene>
    <name evidence="2" type="ORF">Malapachy_1747</name>
</gene>
<protein>
    <submittedName>
        <fullName evidence="2">Nedd8-ubiquitin-like protein</fullName>
    </submittedName>
</protein>
<proteinExistence type="predicted"/>
<dbReference type="SUPFAM" id="SSF54236">
    <property type="entry name" value="Ubiquitin-like"/>
    <property type="match status" value="1"/>
</dbReference>
<keyword evidence="3" id="KW-1185">Reference proteome</keyword>
<dbReference type="GeneID" id="28728120"/>
<dbReference type="PANTHER" id="PTHR10666">
    <property type="entry name" value="UBIQUITIN"/>
    <property type="match status" value="1"/>
</dbReference>
<dbReference type="PRINTS" id="PR00348">
    <property type="entry name" value="UBIQUITIN"/>
</dbReference>
<dbReference type="RefSeq" id="XP_017991305.1">
    <property type="nucleotide sequence ID" value="XM_018136245.1"/>
</dbReference>
<sequence>MLIKVKTLTGKEIELDVEASDKVRETECQPKILRIKERVEEKEGIPPAQQRLIFGGKQMYVKQLYTNGRADDKTVKDFGIEGGTVLHLVLSLRGGQ</sequence>
<dbReference type="InterPro" id="IPR029071">
    <property type="entry name" value="Ubiquitin-like_domsf"/>
</dbReference>
<dbReference type="EMBL" id="LGAV01000005">
    <property type="protein sequence ID" value="KOS13673.1"/>
    <property type="molecule type" value="Genomic_DNA"/>
</dbReference>
<evidence type="ECO:0000313" key="3">
    <source>
        <dbReference type="Proteomes" id="UP000037751"/>
    </source>
</evidence>
<dbReference type="InterPro" id="IPR038738">
    <property type="entry name" value="Nedd8-like"/>
</dbReference>
<dbReference type="PROSITE" id="PS50053">
    <property type="entry name" value="UBIQUITIN_2"/>
    <property type="match status" value="1"/>
</dbReference>
<reference evidence="2 3" key="1">
    <citation type="submission" date="2015-07" db="EMBL/GenBank/DDBJ databases">
        <title>Draft Genome Sequence of Malassezia furfur CBS1878 and Malassezia pachydermatis CBS1879.</title>
        <authorList>
            <person name="Triana S."/>
            <person name="Ohm R."/>
            <person name="Gonzalez A."/>
            <person name="DeCock H."/>
            <person name="Restrepo S."/>
            <person name="Celis A."/>
        </authorList>
    </citation>
    <scope>NUCLEOTIDE SEQUENCE [LARGE SCALE GENOMIC DNA]</scope>
    <source>
        <strain evidence="2 3">CBS 1879</strain>
    </source>
</reference>
<dbReference type="Pfam" id="PF00240">
    <property type="entry name" value="ubiquitin"/>
    <property type="match status" value="1"/>
</dbReference>
<feature type="domain" description="Ubiquitin-like" evidence="1">
    <location>
        <begin position="1"/>
        <end position="95"/>
    </location>
</feature>
<dbReference type="AlphaFoldDB" id="A0A0M9VNS5"/>
<dbReference type="Gene3D" id="3.10.20.90">
    <property type="entry name" value="Phosphatidylinositol 3-kinase Catalytic Subunit, Chain A, domain 1"/>
    <property type="match status" value="1"/>
</dbReference>
<dbReference type="SMART" id="SM00213">
    <property type="entry name" value="UBQ"/>
    <property type="match status" value="1"/>
</dbReference>
<dbReference type="VEuPathDB" id="FungiDB:Malapachy_1747"/>
<dbReference type="InterPro" id="IPR000626">
    <property type="entry name" value="Ubiquitin-like_dom"/>
</dbReference>
<dbReference type="OrthoDB" id="419317at2759"/>
<dbReference type="Proteomes" id="UP000037751">
    <property type="component" value="Unassembled WGS sequence"/>
</dbReference>
<dbReference type="InterPro" id="IPR019956">
    <property type="entry name" value="Ubiquitin_dom"/>
</dbReference>
<dbReference type="CDD" id="cd01806">
    <property type="entry name" value="Ubl_NEDD8"/>
    <property type="match status" value="1"/>
</dbReference>
<dbReference type="InterPro" id="IPR050158">
    <property type="entry name" value="Ubiquitin_ubiquitin-like"/>
</dbReference>
<evidence type="ECO:0000259" key="1">
    <source>
        <dbReference type="PROSITE" id="PS50053"/>
    </source>
</evidence>